<comment type="caution">
    <text evidence="2">The sequence shown here is derived from an EMBL/GenBank/DDBJ whole genome shotgun (WGS) entry which is preliminary data.</text>
</comment>
<dbReference type="Proteomes" id="UP000194318">
    <property type="component" value="Unassembled WGS sequence"/>
</dbReference>
<name>A0A1Y2NXS7_STRFR</name>
<dbReference type="AlphaFoldDB" id="A0A1Y2NXS7"/>
<evidence type="ECO:0000313" key="3">
    <source>
        <dbReference type="Proteomes" id="UP000194318"/>
    </source>
</evidence>
<proteinExistence type="predicted"/>
<reference evidence="2 3" key="1">
    <citation type="submission" date="2016-09" db="EMBL/GenBank/DDBJ databases">
        <title>Streptomyces fradiae DSM40063, a candidate organism with high potential of specific P450 cytochromes.</title>
        <authorList>
            <person name="Grumaz C."/>
            <person name="Vainshtein Y."/>
            <person name="Kirstahler P."/>
            <person name="Sohn K."/>
        </authorList>
    </citation>
    <scope>NUCLEOTIDE SEQUENCE [LARGE SCALE GENOMIC DNA]</scope>
    <source>
        <strain evidence="2 3">DSM 40063</strain>
    </source>
</reference>
<sequence length="95" mass="9884">MTATAAATVSPARPTGVASTGWASTSSPYWSAFTGKPCSRYPHRLPAPSTVNQVRRDGTHARNAAVRASATEPSATVASGPAHQAYPSSWALVFR</sequence>
<organism evidence="2 3">
    <name type="scientific">Streptomyces fradiae ATCC 10745 = DSM 40063</name>
    <dbReference type="NCBI Taxonomy" id="1319510"/>
    <lineage>
        <taxon>Bacteria</taxon>
        <taxon>Bacillati</taxon>
        <taxon>Actinomycetota</taxon>
        <taxon>Actinomycetes</taxon>
        <taxon>Kitasatosporales</taxon>
        <taxon>Streptomycetaceae</taxon>
        <taxon>Streptomyces</taxon>
    </lineage>
</organism>
<accession>A0A1Y2NXS7</accession>
<evidence type="ECO:0000313" key="2">
    <source>
        <dbReference type="EMBL" id="OSY52324.1"/>
    </source>
</evidence>
<evidence type="ECO:0000256" key="1">
    <source>
        <dbReference type="SAM" id="MobiDB-lite"/>
    </source>
</evidence>
<feature type="region of interest" description="Disordered" evidence="1">
    <location>
        <begin position="1"/>
        <end position="24"/>
    </location>
</feature>
<protein>
    <submittedName>
        <fullName evidence="2">Uncharacterized protein</fullName>
    </submittedName>
</protein>
<gene>
    <name evidence="2" type="ORF">BG846_01971</name>
</gene>
<dbReference type="EMBL" id="MIFZ01000184">
    <property type="protein sequence ID" value="OSY52324.1"/>
    <property type="molecule type" value="Genomic_DNA"/>
</dbReference>